<dbReference type="Pfam" id="PF03330">
    <property type="entry name" value="DPBB_1"/>
    <property type="match status" value="1"/>
</dbReference>
<evidence type="ECO:0000313" key="3">
    <source>
        <dbReference type="Proteomes" id="UP000229901"/>
    </source>
</evidence>
<proteinExistence type="predicted"/>
<organism evidence="2 3">
    <name type="scientific">Candidatus Falkowbacteria bacterium CG10_big_fil_rev_8_21_14_0_10_39_11</name>
    <dbReference type="NCBI Taxonomy" id="1974565"/>
    <lineage>
        <taxon>Bacteria</taxon>
        <taxon>Candidatus Falkowiibacteriota</taxon>
    </lineage>
</organism>
<dbReference type="Proteomes" id="UP000229901">
    <property type="component" value="Unassembled WGS sequence"/>
</dbReference>
<dbReference type="PANTHER" id="PTHR34183">
    <property type="entry name" value="ENDOLYTIC PEPTIDOGLYCAN TRANSGLYCOSYLASE RLPA"/>
    <property type="match status" value="1"/>
</dbReference>
<accession>A0A2H0V682</accession>
<feature type="domain" description="RlpA-like protein double-psi beta-barrel" evidence="1">
    <location>
        <begin position="71"/>
        <end position="133"/>
    </location>
</feature>
<protein>
    <recommendedName>
        <fullName evidence="1">RlpA-like protein double-psi beta-barrel domain-containing protein</fullName>
    </recommendedName>
</protein>
<comment type="caution">
    <text evidence="2">The sequence shown here is derived from an EMBL/GenBank/DDBJ whole genome shotgun (WGS) entry which is preliminary data.</text>
</comment>
<dbReference type="SUPFAM" id="SSF50685">
    <property type="entry name" value="Barwin-like endoglucanases"/>
    <property type="match status" value="1"/>
</dbReference>
<dbReference type="Gene3D" id="2.40.40.10">
    <property type="entry name" value="RlpA-like domain"/>
    <property type="match status" value="1"/>
</dbReference>
<dbReference type="CDD" id="cd22268">
    <property type="entry name" value="DPBB_RlpA-like"/>
    <property type="match status" value="1"/>
</dbReference>
<dbReference type="InterPro" id="IPR009009">
    <property type="entry name" value="RlpA-like_DPBB"/>
</dbReference>
<dbReference type="PANTHER" id="PTHR34183:SF8">
    <property type="entry name" value="ENDOLYTIC PEPTIDOGLYCAN TRANSGLYCOSYLASE RLPA-RELATED"/>
    <property type="match status" value="1"/>
</dbReference>
<sequence length="143" mass="16070">MLKFNFSEAPTLFRQVYFYNGVIDEWVLLPTAYQDAMSVKGIIHLPYAKMVVLEDQKMSQGAASWYAYKHCNCAASPDYPKGTKLLVTNLDNNKSVEVVVNDYGPDRAIHPDRVIDLDKVAFSAIGEIWQGILSNVTVVPIKQ</sequence>
<dbReference type="AlphaFoldDB" id="A0A2H0V682"/>
<reference evidence="3" key="1">
    <citation type="submission" date="2017-09" db="EMBL/GenBank/DDBJ databases">
        <title>Depth-based differentiation of microbial function through sediment-hosted aquifers and enrichment of novel symbionts in the deep terrestrial subsurface.</title>
        <authorList>
            <person name="Probst A.J."/>
            <person name="Ladd B."/>
            <person name="Jarett J.K."/>
            <person name="Geller-Mcgrath D.E."/>
            <person name="Sieber C.M.K."/>
            <person name="Emerson J.B."/>
            <person name="Anantharaman K."/>
            <person name="Thomas B.C."/>
            <person name="Malmstrom R."/>
            <person name="Stieglmeier M."/>
            <person name="Klingl A."/>
            <person name="Woyke T."/>
            <person name="Ryan C.M."/>
            <person name="Banfield J.F."/>
        </authorList>
    </citation>
    <scope>NUCLEOTIDE SEQUENCE [LARGE SCALE GENOMIC DNA]</scope>
</reference>
<dbReference type="EMBL" id="PFAP01000003">
    <property type="protein sequence ID" value="PIR94572.1"/>
    <property type="molecule type" value="Genomic_DNA"/>
</dbReference>
<evidence type="ECO:0000259" key="1">
    <source>
        <dbReference type="Pfam" id="PF03330"/>
    </source>
</evidence>
<gene>
    <name evidence="2" type="ORF">COT97_00740</name>
</gene>
<evidence type="ECO:0000313" key="2">
    <source>
        <dbReference type="EMBL" id="PIR94572.1"/>
    </source>
</evidence>
<dbReference type="InterPro" id="IPR036908">
    <property type="entry name" value="RlpA-like_sf"/>
</dbReference>
<name>A0A2H0V682_9BACT</name>